<accession>A0A645BML9</accession>
<organism evidence="3">
    <name type="scientific">bioreactor metagenome</name>
    <dbReference type="NCBI Taxonomy" id="1076179"/>
    <lineage>
        <taxon>unclassified sequences</taxon>
        <taxon>metagenomes</taxon>
        <taxon>ecological metagenomes</taxon>
    </lineage>
</organism>
<dbReference type="InterPro" id="IPR008979">
    <property type="entry name" value="Galactose-bd-like_sf"/>
</dbReference>
<proteinExistence type="predicted"/>
<protein>
    <recommendedName>
        <fullName evidence="2">Xaa-Pro dipeptidyl-peptidase C-terminal domain-containing protein</fullName>
    </recommendedName>
</protein>
<dbReference type="InterPro" id="IPR013736">
    <property type="entry name" value="Xaa-Pro_dipept_C"/>
</dbReference>
<dbReference type="Gene3D" id="2.60.120.260">
    <property type="entry name" value="Galactose-binding domain-like"/>
    <property type="match status" value="1"/>
</dbReference>
<dbReference type="AlphaFoldDB" id="A0A645BML9"/>
<reference evidence="3" key="1">
    <citation type="submission" date="2019-08" db="EMBL/GenBank/DDBJ databases">
        <authorList>
            <person name="Kucharzyk K."/>
            <person name="Murdoch R.W."/>
            <person name="Higgins S."/>
            <person name="Loffler F."/>
        </authorList>
    </citation>
    <scope>NUCLEOTIDE SEQUENCE</scope>
</reference>
<dbReference type="SUPFAM" id="SSF49785">
    <property type="entry name" value="Galactose-binding domain-like"/>
    <property type="match status" value="1"/>
</dbReference>
<name>A0A645BML9_9ZZZZ</name>
<comment type="caution">
    <text evidence="3">The sequence shown here is derived from an EMBL/GenBank/DDBJ whole genome shotgun (WGS) entry which is preliminary data.</text>
</comment>
<dbReference type="GO" id="GO:0008239">
    <property type="term" value="F:dipeptidyl-peptidase activity"/>
    <property type="evidence" value="ECO:0007669"/>
    <property type="project" value="InterPro"/>
</dbReference>
<gene>
    <name evidence="3" type="ORF">SDC9_113630</name>
</gene>
<sequence length="133" mass="15018">MPLSRYGALKASHPVDEEKSRIGEPVHDHTVSLPVARCEIKEYVIEINPTAMVVPAGHMLELEITSQNPNECHKHSWTGKVGNMGVIPSNTTTGYKIYRDKNHPSYILMPEIPYTPAELWVQPIEDVLIDFQE</sequence>
<dbReference type="Pfam" id="PF08530">
    <property type="entry name" value="PepX_C"/>
    <property type="match status" value="1"/>
</dbReference>
<dbReference type="EMBL" id="VSSQ01021257">
    <property type="protein sequence ID" value="MPM66719.1"/>
    <property type="molecule type" value="Genomic_DNA"/>
</dbReference>
<evidence type="ECO:0000256" key="1">
    <source>
        <dbReference type="SAM" id="MobiDB-lite"/>
    </source>
</evidence>
<evidence type="ECO:0000259" key="2">
    <source>
        <dbReference type="Pfam" id="PF08530"/>
    </source>
</evidence>
<feature type="region of interest" description="Disordered" evidence="1">
    <location>
        <begin position="1"/>
        <end position="21"/>
    </location>
</feature>
<feature type="domain" description="Xaa-Pro dipeptidyl-peptidase C-terminal" evidence="2">
    <location>
        <begin position="6"/>
        <end position="107"/>
    </location>
</feature>
<evidence type="ECO:0000313" key="3">
    <source>
        <dbReference type="EMBL" id="MPM66719.1"/>
    </source>
</evidence>